<comment type="caution">
    <text evidence="2">The sequence shown here is derived from an EMBL/GenBank/DDBJ whole genome shotgun (WGS) entry which is preliminary data.</text>
</comment>
<organism evidence="2 3">
    <name type="scientific">Acetobacter lovaniensis</name>
    <dbReference type="NCBI Taxonomy" id="104100"/>
    <lineage>
        <taxon>Bacteria</taxon>
        <taxon>Pseudomonadati</taxon>
        <taxon>Pseudomonadota</taxon>
        <taxon>Alphaproteobacteria</taxon>
        <taxon>Acetobacterales</taxon>
        <taxon>Acetobacteraceae</taxon>
        <taxon>Acetobacter</taxon>
    </lineage>
</organism>
<evidence type="ECO:0000313" key="3">
    <source>
        <dbReference type="Proteomes" id="UP000578000"/>
    </source>
</evidence>
<protein>
    <submittedName>
        <fullName evidence="2">Uncharacterized protein</fullName>
    </submittedName>
</protein>
<dbReference type="Proteomes" id="UP000578000">
    <property type="component" value="Unassembled WGS sequence"/>
</dbReference>
<dbReference type="EMBL" id="JACHIE010000004">
    <property type="protein sequence ID" value="MBB6456638.1"/>
    <property type="molecule type" value="Genomic_DNA"/>
</dbReference>
<feature type="transmembrane region" description="Helical" evidence="1">
    <location>
        <begin position="20"/>
        <end position="41"/>
    </location>
</feature>
<evidence type="ECO:0000313" key="2">
    <source>
        <dbReference type="EMBL" id="MBB6456638.1"/>
    </source>
</evidence>
<name>A0A841QE12_9PROT</name>
<reference evidence="2 3" key="1">
    <citation type="submission" date="2020-08" db="EMBL/GenBank/DDBJ databases">
        <title>Genomic Encyclopedia of Type Strains, Phase IV (KMG-IV): sequencing the most valuable type-strain genomes for metagenomic binning, comparative biology and taxonomic classification.</title>
        <authorList>
            <person name="Goeker M."/>
        </authorList>
    </citation>
    <scope>NUCLEOTIDE SEQUENCE [LARGE SCALE GENOMIC DNA]</scope>
    <source>
        <strain evidence="2 3">DSM 4491</strain>
    </source>
</reference>
<keyword evidence="1" id="KW-0812">Transmembrane</keyword>
<proteinExistence type="predicted"/>
<evidence type="ECO:0000256" key="1">
    <source>
        <dbReference type="SAM" id="Phobius"/>
    </source>
</evidence>
<dbReference type="AlphaFoldDB" id="A0A841QE12"/>
<sequence>MHLMIQDTDSIDEQSGLIEGQIPDVSIVLTCAVLFFWFRALNRVDGTLFRFVSYLHDRINGMKDKSSISATRYDKPTIFHWGVQSLSWCCLQPRR</sequence>
<keyword evidence="1" id="KW-0472">Membrane</keyword>
<keyword evidence="1" id="KW-1133">Transmembrane helix</keyword>
<keyword evidence="3" id="KW-1185">Reference proteome</keyword>
<accession>A0A841QE12</accession>
<gene>
    <name evidence="2" type="ORF">HNR55_001219</name>
</gene>